<keyword evidence="3" id="KW-1185">Reference proteome</keyword>
<feature type="region of interest" description="Disordered" evidence="1">
    <location>
        <begin position="56"/>
        <end position="81"/>
    </location>
</feature>
<evidence type="ECO:0000313" key="3">
    <source>
        <dbReference type="Proteomes" id="UP001377692"/>
    </source>
</evidence>
<reference evidence="2 3" key="1">
    <citation type="submission" date="2024-02" db="EMBL/GenBank/DDBJ databases">
        <title>Identification of pathogenicity and growth-promoting functions of Pseudomonas putida variants.</title>
        <authorList>
            <person name="Sun J."/>
        </authorList>
    </citation>
    <scope>NUCLEOTIDE SEQUENCE [LARGE SCALE GENOMIC DNA]</scope>
    <source>
        <strain evidence="2 3">A04</strain>
    </source>
</reference>
<evidence type="ECO:0000313" key="2">
    <source>
        <dbReference type="EMBL" id="MEJ5904330.1"/>
    </source>
</evidence>
<evidence type="ECO:0000256" key="1">
    <source>
        <dbReference type="SAM" id="MobiDB-lite"/>
    </source>
</evidence>
<dbReference type="Proteomes" id="UP001377692">
    <property type="component" value="Unassembled WGS sequence"/>
</dbReference>
<name>A0ABU8R3A7_9PSED</name>
<organism evidence="2 3">
    <name type="scientific">Pseudomonas kermanshahensis</name>
    <dbReference type="NCBI Taxonomy" id="2745482"/>
    <lineage>
        <taxon>Bacteria</taxon>
        <taxon>Pseudomonadati</taxon>
        <taxon>Pseudomonadota</taxon>
        <taxon>Gammaproteobacteria</taxon>
        <taxon>Pseudomonadales</taxon>
        <taxon>Pseudomonadaceae</taxon>
        <taxon>Pseudomonas</taxon>
    </lineage>
</organism>
<accession>A0ABU8R3A7</accession>
<proteinExistence type="predicted"/>
<dbReference type="EMBL" id="JBBHLD010000004">
    <property type="protein sequence ID" value="MEJ5904330.1"/>
    <property type="molecule type" value="Genomic_DNA"/>
</dbReference>
<protein>
    <recommendedName>
        <fullName evidence="4">DUF2188 domain-containing protein</fullName>
    </recommendedName>
</protein>
<dbReference type="RefSeq" id="WP_339548989.1">
    <property type="nucleotide sequence ID" value="NZ_JBBHLD010000004.1"/>
</dbReference>
<sequence length="81" mass="9443">MNVYVEEIPEQHRWWVHMDDWRVSFTSPREAEEFVQRLSTRLNAPHPLNMIAGWQPRAGLTEGDTPLGSPNNAERRCAREA</sequence>
<comment type="caution">
    <text evidence="2">The sequence shown here is derived from an EMBL/GenBank/DDBJ whole genome shotgun (WGS) entry which is preliminary data.</text>
</comment>
<evidence type="ECO:0008006" key="4">
    <source>
        <dbReference type="Google" id="ProtNLM"/>
    </source>
</evidence>
<gene>
    <name evidence="2" type="ORF">V7V80_06490</name>
</gene>